<evidence type="ECO:0000259" key="2">
    <source>
        <dbReference type="PROSITE" id="PS50279"/>
    </source>
</evidence>
<feature type="domain" description="BPTI/Kunitz inhibitor" evidence="2">
    <location>
        <begin position="305"/>
        <end position="355"/>
    </location>
</feature>
<dbReference type="OrthoDB" id="4473401at2759"/>
<feature type="domain" description="BPTI/Kunitz inhibitor" evidence="2">
    <location>
        <begin position="373"/>
        <end position="426"/>
    </location>
</feature>
<dbReference type="InterPro" id="IPR053014">
    <property type="entry name" value="Cuticle_assoc_divergent"/>
</dbReference>
<gene>
    <name evidence="3" type="primary">Acey_s0585.g322</name>
    <name evidence="3" type="ORF">Y032_0585g322</name>
</gene>
<feature type="region of interest" description="Disordered" evidence="1">
    <location>
        <begin position="176"/>
        <end position="201"/>
    </location>
</feature>
<dbReference type="AlphaFoldDB" id="A0A016WPU9"/>
<dbReference type="InterPro" id="IPR028150">
    <property type="entry name" value="Lustrin_cystein"/>
</dbReference>
<dbReference type="InterPro" id="IPR002223">
    <property type="entry name" value="Kunitz_BPTI"/>
</dbReference>
<dbReference type="SUPFAM" id="SSF57362">
    <property type="entry name" value="BPTI-like"/>
    <property type="match status" value="4"/>
</dbReference>
<dbReference type="GO" id="GO:0004867">
    <property type="term" value="F:serine-type endopeptidase inhibitor activity"/>
    <property type="evidence" value="ECO:0007669"/>
    <property type="project" value="InterPro"/>
</dbReference>
<dbReference type="SMART" id="SM00131">
    <property type="entry name" value="KU"/>
    <property type="match status" value="4"/>
</dbReference>
<dbReference type="Pfam" id="PF14625">
    <property type="entry name" value="Lustrin_cystein"/>
    <property type="match status" value="3"/>
</dbReference>
<keyword evidence="4" id="KW-1185">Reference proteome</keyword>
<organism evidence="3 4">
    <name type="scientific">Ancylostoma ceylanicum</name>
    <dbReference type="NCBI Taxonomy" id="53326"/>
    <lineage>
        <taxon>Eukaryota</taxon>
        <taxon>Metazoa</taxon>
        <taxon>Ecdysozoa</taxon>
        <taxon>Nematoda</taxon>
        <taxon>Chromadorea</taxon>
        <taxon>Rhabditida</taxon>
        <taxon>Rhabditina</taxon>
        <taxon>Rhabditomorpha</taxon>
        <taxon>Strongyloidea</taxon>
        <taxon>Ancylostomatidae</taxon>
        <taxon>Ancylostomatinae</taxon>
        <taxon>Ancylostoma</taxon>
    </lineage>
</organism>
<comment type="caution">
    <text evidence="3">The sequence shown here is derived from an EMBL/GenBank/DDBJ whole genome shotgun (WGS) entry which is preliminary data.</text>
</comment>
<feature type="domain" description="BPTI/Kunitz inhibitor" evidence="2">
    <location>
        <begin position="73"/>
        <end position="123"/>
    </location>
</feature>
<dbReference type="SMART" id="SM00289">
    <property type="entry name" value="WR1"/>
    <property type="match status" value="3"/>
</dbReference>
<dbReference type="Proteomes" id="UP000024635">
    <property type="component" value="Unassembled WGS sequence"/>
</dbReference>
<evidence type="ECO:0000313" key="4">
    <source>
        <dbReference type="Proteomes" id="UP000024635"/>
    </source>
</evidence>
<dbReference type="STRING" id="53326.A0A016WPU9"/>
<name>A0A016WPU9_9BILA</name>
<proteinExistence type="predicted"/>
<evidence type="ECO:0000313" key="3">
    <source>
        <dbReference type="EMBL" id="EYC41028.1"/>
    </source>
</evidence>
<dbReference type="InterPro" id="IPR036880">
    <property type="entry name" value="Kunitz_BPTI_sf"/>
</dbReference>
<feature type="domain" description="BPTI/Kunitz inhibitor" evidence="2">
    <location>
        <begin position="197"/>
        <end position="247"/>
    </location>
</feature>
<protein>
    <recommendedName>
        <fullName evidence="2">BPTI/Kunitz inhibitor domain-containing protein</fullName>
    </recommendedName>
</protein>
<dbReference type="PANTHER" id="PTHR46339:SF1">
    <property type="entry name" value="BPTI_KUNITZ INHIBITOR DOMAIN-CONTAINING PROTEIN"/>
    <property type="match status" value="1"/>
</dbReference>
<dbReference type="CDD" id="cd22593">
    <property type="entry name" value="Kunitz_conkunitzin"/>
    <property type="match status" value="4"/>
</dbReference>
<dbReference type="Pfam" id="PF00014">
    <property type="entry name" value="Kunitz_BPTI"/>
    <property type="match status" value="4"/>
</dbReference>
<dbReference type="PROSITE" id="PS50279">
    <property type="entry name" value="BPTI_KUNITZ_2"/>
    <property type="match status" value="4"/>
</dbReference>
<dbReference type="Gene3D" id="4.10.410.10">
    <property type="entry name" value="Pancreatic trypsin inhibitor Kunitz domain"/>
    <property type="match status" value="4"/>
</dbReference>
<accession>A0A016WPU9</accession>
<dbReference type="EMBL" id="JARK01000185">
    <property type="protein sequence ID" value="EYC41028.1"/>
    <property type="molecule type" value="Genomic_DNA"/>
</dbReference>
<reference evidence="4" key="1">
    <citation type="journal article" date="2015" name="Nat. Genet.">
        <title>The genome and transcriptome of the zoonotic hookworm Ancylostoma ceylanicum identify infection-specific gene families.</title>
        <authorList>
            <person name="Schwarz E.M."/>
            <person name="Hu Y."/>
            <person name="Antoshechkin I."/>
            <person name="Miller M.M."/>
            <person name="Sternberg P.W."/>
            <person name="Aroian R.V."/>
        </authorList>
    </citation>
    <scope>NUCLEOTIDE SEQUENCE</scope>
    <source>
        <strain evidence="4">HY135</strain>
    </source>
</reference>
<dbReference type="PANTHER" id="PTHR46339">
    <property type="entry name" value="PROTEIN CBG15282-RELATED"/>
    <property type="match status" value="1"/>
</dbReference>
<dbReference type="InterPro" id="IPR006150">
    <property type="entry name" value="Cys_repeat_1"/>
</dbReference>
<sequence length="431" mass="47714">MQVHNQWAVVLVYAQQTSCPVWINPCAIGQPTLTSDQHPFRCHQGALCSSGYYCHIGFDESTTACCPSQGDPCSLIVKEGRGTQSIQRWFYNQKTRQCQPFTYKGMGGNENNFLLREHCESTCPVWVNACPQGEAYLLPTGRPQQCDPANEDSCPDTHWCHPEQLLVEGKLRSAVSSSSESLSTDDELTEQLGSDPCSQPLDRGVGSAGLQRWYWNPQAKSCMAFSYCGTKGTQNNFLSKQDCERTCYVLDNPCALGQPQMTADNRPQTCSVGLNSCAAGFWCHIGANQQTTVCCPGRVEGQAICQQPLALGSGDAALPRWYYDPQSMRCVQFFYRGRYGNQNNFLSQQECEQACPDEYQCCPGEPTVPGACQGLPEEPGELGAPAPPATRYYYDQAEMRCKEFIYNGRKGNQNNFLTLEDCEQTCNGESA</sequence>
<evidence type="ECO:0000256" key="1">
    <source>
        <dbReference type="SAM" id="MobiDB-lite"/>
    </source>
</evidence>